<dbReference type="GO" id="GO:0003886">
    <property type="term" value="F:DNA (cytosine-5-)-methyltransferase activity"/>
    <property type="evidence" value="ECO:0007669"/>
    <property type="project" value="UniProtKB-EC"/>
</dbReference>
<dbReference type="PANTHER" id="PTHR46098:SF1">
    <property type="entry name" value="TRNA (CYTOSINE(38)-C(5))-METHYLTRANSFERASE"/>
    <property type="match status" value="1"/>
</dbReference>
<dbReference type="Pfam" id="PF00145">
    <property type="entry name" value="DNA_methylase"/>
    <property type="match status" value="1"/>
</dbReference>
<name>A0ABY5I1P9_9FIRM</name>
<sequence>MEIDNPIKIASLFSGIGGFEEGIKLSNIPHKVVFASEIDKYAKLSYSANFDSNCLYGDIKSIDESEVPDHDCMVAGFPCQSFSIAGKKEGFNDTRGTLFLMWLEF</sequence>
<gene>
    <name evidence="7" type="primary">dcm</name>
    <name evidence="7" type="ORF">NMU03_00205</name>
</gene>
<evidence type="ECO:0000256" key="2">
    <source>
        <dbReference type="ARBA" id="ARBA00022603"/>
    </source>
</evidence>
<organism evidence="7 8">
    <name type="scientific">Allocoprobacillus halotolerans</name>
    <dbReference type="NCBI Taxonomy" id="2944914"/>
    <lineage>
        <taxon>Bacteria</taxon>
        <taxon>Bacillati</taxon>
        <taxon>Bacillota</taxon>
        <taxon>Erysipelotrichia</taxon>
        <taxon>Erysipelotrichales</taxon>
        <taxon>Erysipelotrichaceae</taxon>
        <taxon>Allocoprobacillus</taxon>
    </lineage>
</organism>
<dbReference type="InterPro" id="IPR001525">
    <property type="entry name" value="C5_MeTfrase"/>
</dbReference>
<evidence type="ECO:0000313" key="7">
    <source>
        <dbReference type="EMBL" id="UTY39296.1"/>
    </source>
</evidence>
<dbReference type="EMBL" id="CP101620">
    <property type="protein sequence ID" value="UTY39296.1"/>
    <property type="molecule type" value="Genomic_DNA"/>
</dbReference>
<keyword evidence="5" id="KW-0680">Restriction system</keyword>
<dbReference type="Proteomes" id="UP001060112">
    <property type="component" value="Chromosome"/>
</dbReference>
<keyword evidence="2 6" id="KW-0489">Methyltransferase</keyword>
<dbReference type="InterPro" id="IPR050750">
    <property type="entry name" value="C5-MTase"/>
</dbReference>
<dbReference type="GO" id="GO:0032259">
    <property type="term" value="P:methylation"/>
    <property type="evidence" value="ECO:0007669"/>
    <property type="project" value="UniProtKB-KW"/>
</dbReference>
<dbReference type="EC" id="2.1.1.37" evidence="1"/>
<evidence type="ECO:0000256" key="5">
    <source>
        <dbReference type="ARBA" id="ARBA00022747"/>
    </source>
</evidence>
<feature type="active site" evidence="6">
    <location>
        <position position="79"/>
    </location>
</feature>
<keyword evidence="8" id="KW-1185">Reference proteome</keyword>
<evidence type="ECO:0000313" key="8">
    <source>
        <dbReference type="Proteomes" id="UP001060112"/>
    </source>
</evidence>
<dbReference type="PROSITE" id="PS51679">
    <property type="entry name" value="SAM_MT_C5"/>
    <property type="match status" value="1"/>
</dbReference>
<dbReference type="Gene3D" id="3.40.50.150">
    <property type="entry name" value="Vaccinia Virus protein VP39"/>
    <property type="match status" value="1"/>
</dbReference>
<proteinExistence type="inferred from homology"/>
<dbReference type="PANTHER" id="PTHR46098">
    <property type="entry name" value="TRNA (CYTOSINE(38)-C(5))-METHYLTRANSFERASE"/>
    <property type="match status" value="1"/>
</dbReference>
<comment type="similarity">
    <text evidence="6">Belongs to the class I-like SAM-binding methyltransferase superfamily. C5-methyltransferase family.</text>
</comment>
<dbReference type="InterPro" id="IPR029063">
    <property type="entry name" value="SAM-dependent_MTases_sf"/>
</dbReference>
<evidence type="ECO:0000256" key="4">
    <source>
        <dbReference type="ARBA" id="ARBA00022691"/>
    </source>
</evidence>
<reference evidence="7" key="1">
    <citation type="submission" date="2022-07" db="EMBL/GenBank/DDBJ databases">
        <title>Faecal culturing of patients with breast cancer.</title>
        <authorList>
            <person name="Teng N.M.Y."/>
            <person name="Kiu R."/>
            <person name="Evans R."/>
            <person name="Baker D.J."/>
            <person name="Zenner C."/>
            <person name="Robinson S.D."/>
            <person name="Hall L.J."/>
        </authorList>
    </citation>
    <scope>NUCLEOTIDE SEQUENCE</scope>
    <source>
        <strain evidence="7">LH1062</strain>
    </source>
</reference>
<accession>A0ABY5I1P9</accession>
<keyword evidence="3 6" id="KW-0808">Transferase</keyword>
<dbReference type="SUPFAM" id="SSF53335">
    <property type="entry name" value="S-adenosyl-L-methionine-dependent methyltransferases"/>
    <property type="match status" value="1"/>
</dbReference>
<protein>
    <recommendedName>
        <fullName evidence="1">DNA (cytosine-5-)-methyltransferase</fullName>
        <ecNumber evidence="1">2.1.1.37</ecNumber>
    </recommendedName>
</protein>
<dbReference type="NCBIfam" id="TIGR00675">
    <property type="entry name" value="dcm"/>
    <property type="match status" value="1"/>
</dbReference>
<evidence type="ECO:0000256" key="6">
    <source>
        <dbReference type="PROSITE-ProRule" id="PRU01016"/>
    </source>
</evidence>
<evidence type="ECO:0000256" key="1">
    <source>
        <dbReference type="ARBA" id="ARBA00011975"/>
    </source>
</evidence>
<keyword evidence="4 6" id="KW-0949">S-adenosyl-L-methionine</keyword>
<evidence type="ECO:0000256" key="3">
    <source>
        <dbReference type="ARBA" id="ARBA00022679"/>
    </source>
</evidence>